<dbReference type="InterPro" id="IPR011013">
    <property type="entry name" value="Gal_mutarotase_sf_dom"/>
</dbReference>
<evidence type="ECO:0000259" key="8">
    <source>
        <dbReference type="Pfam" id="PF21365"/>
    </source>
</evidence>
<dbReference type="Gene3D" id="2.60.40.1760">
    <property type="entry name" value="glycosyl hydrolase (family 31)"/>
    <property type="match status" value="1"/>
</dbReference>
<dbReference type="Pfam" id="PF01055">
    <property type="entry name" value="Glyco_hydro_31_2nd"/>
    <property type="match status" value="1"/>
</dbReference>
<organism evidence="9 10">
    <name type="scientific">Paenibacillus stellifer</name>
    <dbReference type="NCBI Taxonomy" id="169760"/>
    <lineage>
        <taxon>Bacteria</taxon>
        <taxon>Bacillati</taxon>
        <taxon>Bacillota</taxon>
        <taxon>Bacilli</taxon>
        <taxon>Bacillales</taxon>
        <taxon>Paenibacillaceae</taxon>
        <taxon>Paenibacillus</taxon>
    </lineage>
</organism>
<dbReference type="InterPro" id="IPR013780">
    <property type="entry name" value="Glyco_hydro_b"/>
</dbReference>
<dbReference type="PANTHER" id="PTHR22762:SF166">
    <property type="entry name" value="ALPHA-GLUCOSIDASE"/>
    <property type="match status" value="1"/>
</dbReference>
<dbReference type="EMBL" id="CP009286">
    <property type="protein sequence ID" value="AIQ65104.1"/>
    <property type="molecule type" value="Genomic_DNA"/>
</dbReference>
<evidence type="ECO:0000259" key="5">
    <source>
        <dbReference type="Pfam" id="PF01055"/>
    </source>
</evidence>
<dbReference type="STRING" id="169760.PSTEL_20240"/>
<dbReference type="RefSeq" id="WP_038697901.1">
    <property type="nucleotide sequence ID" value="NZ_CP009286.1"/>
</dbReference>
<gene>
    <name evidence="9" type="ORF">PSTEL_20240</name>
</gene>
<keyword evidence="3 4" id="KW-0326">Glycosidase</keyword>
<dbReference type="AlphaFoldDB" id="A0A089N8H6"/>
<dbReference type="InterPro" id="IPR017853">
    <property type="entry name" value="GH"/>
</dbReference>
<dbReference type="GO" id="GO:0005975">
    <property type="term" value="P:carbohydrate metabolic process"/>
    <property type="evidence" value="ECO:0007669"/>
    <property type="project" value="InterPro"/>
</dbReference>
<sequence>MHTSEEIHPDQIESGYASNFRDIGPFVDYEREDTHVVIYGKQSSITVRMVTPDIVRISGSLAGSSVMIEPSKAILSYEPLEGWKVSETDNELEITGGNIVLVVNKYDMSFTVKAAQDILCGTYKLSFSDIAMRCQGSMDDGAVIYGLGETTGYLNKRGERYTMWNSDVFDPHVPDTESLYQSIPLLIHHSVRHSFGLFIDYPGRTVVDLRESSDSYSIETANREMDLYVITGPKLKDVVARYSILTGKMPLPPLWSLGYQQSRFSYMNQEEVITLAHHFRNKVIPCDVIYLDIHYMKEYKVFTFDEERFPDPAGMMKELKELGFRIVPIVDPGVKVQAGYAVYEQGISDGRFCQTPGGNPYVGDVWPGPSVFPDFTDESTREWWGALHQFYVNYGISGIWNDMNEPSVFNSPTKTIDESVVHRNGGNPKTHGELHNIYGLLMSQATYEGMGKLLQGERPFVLTRAGYAGIQRYAAVWTGDNRSYWDHLRLSISMGLNLGLSGIAFCGSDIGGFMHHASGELLARWTQLGAFTPFCRNHSAIDTRDQEPWTFDSEVEEICRQYIDLRYRMLPYLYSLFYESTCSGLPIMRPLVLEYPEDLNTYHLSDQFLLGQDLLIAPICEPGKQHRIVYLPEGIWYDYWNGTRYEGGSHIIAHAPLDILPMYVRGGAIIPLTRPVQHTGEGNWSDLDIHLYAQGGLDQAGTRREAEHRSDIRGSFSLYEDDGRSDQYLQGAYNIIQLQTEESKGLFTIKAAYQVCGLGPDDKSIRYTVHHLSFVPRTVSRISKVHDMNQLEEQSSGWYYDKQDNQLYIKTTLAGLQEVELIVRG</sequence>
<dbReference type="GO" id="GO:0030246">
    <property type="term" value="F:carbohydrate binding"/>
    <property type="evidence" value="ECO:0007669"/>
    <property type="project" value="InterPro"/>
</dbReference>
<dbReference type="Gene3D" id="2.60.40.1180">
    <property type="entry name" value="Golgi alpha-mannosidase II"/>
    <property type="match status" value="2"/>
</dbReference>
<dbReference type="PANTHER" id="PTHR22762">
    <property type="entry name" value="ALPHA-GLUCOSIDASE"/>
    <property type="match status" value="1"/>
</dbReference>
<protein>
    <submittedName>
        <fullName evidence="9">Alpha-glucosidase</fullName>
    </submittedName>
</protein>
<dbReference type="SUPFAM" id="SSF51011">
    <property type="entry name" value="Glycosyl hydrolase domain"/>
    <property type="match status" value="1"/>
</dbReference>
<feature type="domain" description="Glycoside hydrolase family 31 N-terminal" evidence="6">
    <location>
        <begin position="45"/>
        <end position="208"/>
    </location>
</feature>
<dbReference type="SUPFAM" id="SSF51445">
    <property type="entry name" value="(Trans)glycosidases"/>
    <property type="match status" value="1"/>
</dbReference>
<evidence type="ECO:0000259" key="7">
    <source>
        <dbReference type="Pfam" id="PF17137"/>
    </source>
</evidence>
<dbReference type="SUPFAM" id="SSF74650">
    <property type="entry name" value="Galactose mutarotase-like"/>
    <property type="match status" value="1"/>
</dbReference>
<comment type="similarity">
    <text evidence="1 4">Belongs to the glycosyl hydrolase 31 family.</text>
</comment>
<dbReference type="HOGENOM" id="CLU_000631_7_2_9"/>
<feature type="domain" description="Glycoside hydrolase family 31 TIM barrel" evidence="5">
    <location>
        <begin position="250"/>
        <end position="576"/>
    </location>
</feature>
<dbReference type="Proteomes" id="UP000029507">
    <property type="component" value="Chromosome"/>
</dbReference>
<dbReference type="InterPro" id="IPR000322">
    <property type="entry name" value="Glyco_hydro_31_TIM"/>
</dbReference>
<evidence type="ECO:0000259" key="6">
    <source>
        <dbReference type="Pfam" id="PF13802"/>
    </source>
</evidence>
<dbReference type="InterPro" id="IPR030458">
    <property type="entry name" value="Glyco_hydro_31_AS"/>
</dbReference>
<evidence type="ECO:0000313" key="9">
    <source>
        <dbReference type="EMBL" id="AIQ65104.1"/>
    </source>
</evidence>
<evidence type="ECO:0000256" key="3">
    <source>
        <dbReference type="ARBA" id="ARBA00023295"/>
    </source>
</evidence>
<dbReference type="CDD" id="cd06604">
    <property type="entry name" value="GH31_glucosidase_II_MalA"/>
    <property type="match status" value="1"/>
</dbReference>
<dbReference type="OrthoDB" id="176168at2"/>
<name>A0A089N8H6_9BACL</name>
<dbReference type="Pfam" id="PF13802">
    <property type="entry name" value="Gal_mutarotas_2"/>
    <property type="match status" value="1"/>
</dbReference>
<proteinExistence type="inferred from homology"/>
<dbReference type="KEGG" id="pste:PSTEL_20240"/>
<dbReference type="InterPro" id="IPR025887">
    <property type="entry name" value="Glyco_hydro_31_N_dom"/>
</dbReference>
<accession>A0A089N8H6</accession>
<evidence type="ECO:0000313" key="10">
    <source>
        <dbReference type="Proteomes" id="UP000029507"/>
    </source>
</evidence>
<dbReference type="Gene3D" id="3.20.20.80">
    <property type="entry name" value="Glycosidases"/>
    <property type="match status" value="1"/>
</dbReference>
<dbReference type="PROSITE" id="PS00129">
    <property type="entry name" value="GLYCOSYL_HYDROL_F31_1"/>
    <property type="match status" value="1"/>
</dbReference>
<dbReference type="Pfam" id="PF17137">
    <property type="entry name" value="DUF5110"/>
    <property type="match status" value="1"/>
</dbReference>
<dbReference type="Pfam" id="PF21365">
    <property type="entry name" value="Glyco_hydro_31_3rd"/>
    <property type="match status" value="1"/>
</dbReference>
<feature type="domain" description="Glycosyl hydrolase family 31 C-terminal" evidence="8">
    <location>
        <begin position="584"/>
        <end position="670"/>
    </location>
</feature>
<dbReference type="CDD" id="cd14752">
    <property type="entry name" value="GH31_N"/>
    <property type="match status" value="1"/>
</dbReference>
<evidence type="ECO:0000256" key="2">
    <source>
        <dbReference type="ARBA" id="ARBA00022801"/>
    </source>
</evidence>
<evidence type="ECO:0000256" key="4">
    <source>
        <dbReference type="RuleBase" id="RU361185"/>
    </source>
</evidence>
<evidence type="ECO:0000256" key="1">
    <source>
        <dbReference type="ARBA" id="ARBA00007806"/>
    </source>
</evidence>
<keyword evidence="2 4" id="KW-0378">Hydrolase</keyword>
<dbReference type="InterPro" id="IPR048395">
    <property type="entry name" value="Glyco_hydro_31_C"/>
</dbReference>
<feature type="domain" description="DUF5110" evidence="7">
    <location>
        <begin position="714"/>
        <end position="751"/>
    </location>
</feature>
<reference evidence="9 10" key="1">
    <citation type="submission" date="2014-08" db="EMBL/GenBank/DDBJ databases">
        <title>Comparative genomics of the Paenibacillus odorifer group.</title>
        <authorList>
            <person name="den Bakker H.C."/>
            <person name="Tsai Y.-C."/>
            <person name="Martin N."/>
            <person name="Korlach J."/>
            <person name="Wiedmann M."/>
        </authorList>
    </citation>
    <scope>NUCLEOTIDE SEQUENCE [LARGE SCALE GENOMIC DNA]</scope>
    <source>
        <strain evidence="9 10">DSM 14472</strain>
    </source>
</reference>
<keyword evidence="10" id="KW-1185">Reference proteome</keyword>
<dbReference type="GO" id="GO:0004553">
    <property type="term" value="F:hydrolase activity, hydrolyzing O-glycosyl compounds"/>
    <property type="evidence" value="ECO:0007669"/>
    <property type="project" value="InterPro"/>
</dbReference>
<dbReference type="InterPro" id="IPR033403">
    <property type="entry name" value="DUF5110"/>
</dbReference>